<dbReference type="OrthoDB" id="8775810at2759"/>
<accession>A0A9N9II93</accession>
<organism evidence="4 5">
    <name type="scientific">Acaulospora morrowiae</name>
    <dbReference type="NCBI Taxonomy" id="94023"/>
    <lineage>
        <taxon>Eukaryota</taxon>
        <taxon>Fungi</taxon>
        <taxon>Fungi incertae sedis</taxon>
        <taxon>Mucoromycota</taxon>
        <taxon>Glomeromycotina</taxon>
        <taxon>Glomeromycetes</taxon>
        <taxon>Diversisporales</taxon>
        <taxon>Acaulosporaceae</taxon>
        <taxon>Acaulospora</taxon>
    </lineage>
</organism>
<dbReference type="GO" id="GO:0005829">
    <property type="term" value="C:cytosol"/>
    <property type="evidence" value="ECO:0007669"/>
    <property type="project" value="TreeGrafter"/>
</dbReference>
<dbReference type="InterPro" id="IPR000717">
    <property type="entry name" value="PCI_dom"/>
</dbReference>
<dbReference type="AlphaFoldDB" id="A0A9N9II93"/>
<evidence type="ECO:0000256" key="1">
    <source>
        <dbReference type="ARBA" id="ARBA00009627"/>
    </source>
</evidence>
<evidence type="ECO:0000313" key="4">
    <source>
        <dbReference type="EMBL" id="CAG8735189.1"/>
    </source>
</evidence>
<dbReference type="PANTHER" id="PTHR12387:SF0">
    <property type="entry name" value="26S PROTEASOME NON-ATPASE REGULATORY SUBUNIT 8"/>
    <property type="match status" value="1"/>
</dbReference>
<evidence type="ECO:0000313" key="5">
    <source>
        <dbReference type="Proteomes" id="UP000789342"/>
    </source>
</evidence>
<dbReference type="GO" id="GO:0043161">
    <property type="term" value="P:proteasome-mediated ubiquitin-dependent protein catabolic process"/>
    <property type="evidence" value="ECO:0007669"/>
    <property type="project" value="TreeGrafter"/>
</dbReference>
<evidence type="ECO:0000256" key="2">
    <source>
        <dbReference type="ARBA" id="ARBA00022942"/>
    </source>
</evidence>
<feature type="domain" description="PCI" evidence="3">
    <location>
        <begin position="83"/>
        <end position="256"/>
    </location>
</feature>
<keyword evidence="2" id="KW-0647">Proteasome</keyword>
<comment type="similarity">
    <text evidence="1">Belongs to the proteasome subunit S14 family.</text>
</comment>
<dbReference type="PANTHER" id="PTHR12387">
    <property type="entry name" value="26S PROTEASOME NON-ATPASE REGULATORY SUBUNIT 8"/>
    <property type="match status" value="1"/>
</dbReference>
<dbReference type="Proteomes" id="UP000789342">
    <property type="component" value="Unassembled WGS sequence"/>
</dbReference>
<gene>
    <name evidence="4" type="ORF">AMORRO_LOCUS14322</name>
</gene>
<proteinExistence type="inferred from homology"/>
<comment type="caution">
    <text evidence="4">The sequence shown here is derived from an EMBL/GenBank/DDBJ whole genome shotgun (WGS) entry which is preliminary data.</text>
</comment>
<evidence type="ECO:0000259" key="3">
    <source>
        <dbReference type="PROSITE" id="PS50250"/>
    </source>
</evidence>
<dbReference type="GO" id="GO:0008541">
    <property type="term" value="C:proteasome regulatory particle, lid subcomplex"/>
    <property type="evidence" value="ECO:0007669"/>
    <property type="project" value="TreeGrafter"/>
</dbReference>
<dbReference type="FunFam" id="1.25.40.990:FF:000001">
    <property type="entry name" value="26S proteasome non-ATPase regulatory subunit"/>
    <property type="match status" value="1"/>
</dbReference>
<keyword evidence="5" id="KW-1185">Reference proteome</keyword>
<sequence length="270" mass="30843">NFSEMSGGIQQASQLYNTLKAEFSSGNADLAKCGVYLAKLKIALSEMGLLLPEGEINNVEELLVARDILEIGALWSVRVKDIPSFERYIAQLNTYYTDYSSLLPSSHQMYPLMGLNLLRLLSQNRIAEFHTALENIEPEQLLENPYIKHPVHLEQYLMEGSYNKVWNSREQVPAPDYLFFIDILMGTIRNEIASCSEKAYASLPLADAATLLFFNNIHEVLTFASEREWNVKPAEKKIYFTTKDDNHVEIPHNTIIQQVLHYAQELEQIV</sequence>
<dbReference type="Pfam" id="PF10075">
    <property type="entry name" value="CSN8_PSD8_EIF3K"/>
    <property type="match status" value="1"/>
</dbReference>
<dbReference type="Gene3D" id="1.25.40.990">
    <property type="match status" value="1"/>
</dbReference>
<dbReference type="InterPro" id="IPR033464">
    <property type="entry name" value="CSN8_PSD8_EIF3K"/>
</dbReference>
<dbReference type="EMBL" id="CAJVPV010027909">
    <property type="protein sequence ID" value="CAG8735189.1"/>
    <property type="molecule type" value="Genomic_DNA"/>
</dbReference>
<reference evidence="4" key="1">
    <citation type="submission" date="2021-06" db="EMBL/GenBank/DDBJ databases">
        <authorList>
            <person name="Kallberg Y."/>
            <person name="Tangrot J."/>
            <person name="Rosling A."/>
        </authorList>
    </citation>
    <scope>NUCLEOTIDE SEQUENCE</scope>
    <source>
        <strain evidence="4">CL551</strain>
    </source>
</reference>
<feature type="non-terminal residue" evidence="4">
    <location>
        <position position="270"/>
    </location>
</feature>
<name>A0A9N9II93_9GLOM</name>
<dbReference type="GO" id="GO:0005634">
    <property type="term" value="C:nucleus"/>
    <property type="evidence" value="ECO:0007669"/>
    <property type="project" value="TreeGrafter"/>
</dbReference>
<dbReference type="InterPro" id="IPR006746">
    <property type="entry name" value="26S_Psome_Rpn12"/>
</dbReference>
<dbReference type="PROSITE" id="PS50250">
    <property type="entry name" value="PCI"/>
    <property type="match status" value="1"/>
</dbReference>
<protein>
    <submittedName>
        <fullName evidence="4">9266_t:CDS:1</fullName>
    </submittedName>
</protein>